<gene>
    <name evidence="2" type="ORF">C2845_PM14G07370</name>
</gene>
<name>A0A3L6PR82_PANMI</name>
<evidence type="ECO:0000256" key="1">
    <source>
        <dbReference type="SAM" id="MobiDB-lite"/>
    </source>
</evidence>
<dbReference type="AlphaFoldDB" id="A0A3L6PR82"/>
<evidence type="ECO:0000313" key="3">
    <source>
        <dbReference type="Proteomes" id="UP000275267"/>
    </source>
</evidence>
<sequence>MTGKRKHSKILTELSNRLCRKGSDSNQKVTMIRLSRQTVLEPECASSEKIVLANECAGKCSEEDMHFKPCMSSVQAMEGHEKQSSTSCSFSVGRVQMSTSYVVNSDMEKRWATSTAEEETTYETSYDVSRKGTVPLTRSMFDHSVQPDLKDANGPSKNDKQAFPPTFPFQRCSDRAQEVQDKTGMYRDLCAEQNTACVNQWQDIMLENPVMDKDAEWDIENCRISGSVKTSEHHGSVRERDEPNKDTSRGNGERNGMFDSLTVVTDTEEDGYVRVGGHGAVYGGRTLGSSCQVSFRLPVRYASHPEAHLAWRQTYNDTINQEAGLCCHIPTARQ</sequence>
<dbReference type="Proteomes" id="UP000275267">
    <property type="component" value="Unassembled WGS sequence"/>
</dbReference>
<organism evidence="2 3">
    <name type="scientific">Panicum miliaceum</name>
    <name type="common">Proso millet</name>
    <name type="synonym">Broomcorn millet</name>
    <dbReference type="NCBI Taxonomy" id="4540"/>
    <lineage>
        <taxon>Eukaryota</taxon>
        <taxon>Viridiplantae</taxon>
        <taxon>Streptophyta</taxon>
        <taxon>Embryophyta</taxon>
        <taxon>Tracheophyta</taxon>
        <taxon>Spermatophyta</taxon>
        <taxon>Magnoliopsida</taxon>
        <taxon>Liliopsida</taxon>
        <taxon>Poales</taxon>
        <taxon>Poaceae</taxon>
        <taxon>PACMAD clade</taxon>
        <taxon>Panicoideae</taxon>
        <taxon>Panicodae</taxon>
        <taxon>Paniceae</taxon>
        <taxon>Panicinae</taxon>
        <taxon>Panicum</taxon>
        <taxon>Panicum sect. Panicum</taxon>
    </lineage>
</organism>
<accession>A0A3L6PR82</accession>
<feature type="compositionally biased region" description="Basic and acidic residues" evidence="1">
    <location>
        <begin position="230"/>
        <end position="252"/>
    </location>
</feature>
<proteinExistence type="predicted"/>
<evidence type="ECO:0000313" key="2">
    <source>
        <dbReference type="EMBL" id="RLM60856.1"/>
    </source>
</evidence>
<feature type="region of interest" description="Disordered" evidence="1">
    <location>
        <begin position="228"/>
        <end position="257"/>
    </location>
</feature>
<reference evidence="3" key="1">
    <citation type="journal article" date="2019" name="Nat. Commun.">
        <title>The genome of broomcorn millet.</title>
        <authorList>
            <person name="Zou C."/>
            <person name="Miki D."/>
            <person name="Li D."/>
            <person name="Tang Q."/>
            <person name="Xiao L."/>
            <person name="Rajput S."/>
            <person name="Deng P."/>
            <person name="Jia W."/>
            <person name="Huang R."/>
            <person name="Zhang M."/>
            <person name="Sun Y."/>
            <person name="Hu J."/>
            <person name="Fu X."/>
            <person name="Schnable P.S."/>
            <person name="Li F."/>
            <person name="Zhang H."/>
            <person name="Feng B."/>
            <person name="Zhu X."/>
            <person name="Liu R."/>
            <person name="Schnable J.C."/>
            <person name="Zhu J.-K."/>
            <person name="Zhang H."/>
        </authorList>
    </citation>
    <scope>NUCLEOTIDE SEQUENCE [LARGE SCALE GENOMIC DNA]</scope>
</reference>
<dbReference type="EMBL" id="PQIB02000016">
    <property type="protein sequence ID" value="RLM60856.1"/>
    <property type="molecule type" value="Genomic_DNA"/>
</dbReference>
<protein>
    <submittedName>
        <fullName evidence="2">Uncharacterized protein</fullName>
    </submittedName>
</protein>
<comment type="caution">
    <text evidence="2">The sequence shown here is derived from an EMBL/GenBank/DDBJ whole genome shotgun (WGS) entry which is preliminary data.</text>
</comment>
<keyword evidence="3" id="KW-1185">Reference proteome</keyword>